<dbReference type="GO" id="GO:0016020">
    <property type="term" value="C:membrane"/>
    <property type="evidence" value="ECO:0007669"/>
    <property type="project" value="UniProtKB-SubCell"/>
</dbReference>
<keyword evidence="4 5" id="KW-0472">Membrane</keyword>
<protein>
    <submittedName>
        <fullName evidence="6">Murein hydrolase transporter LrgB</fullName>
    </submittedName>
</protein>
<dbReference type="GO" id="GO:0016787">
    <property type="term" value="F:hydrolase activity"/>
    <property type="evidence" value="ECO:0007669"/>
    <property type="project" value="UniProtKB-KW"/>
</dbReference>
<dbReference type="OrthoDB" id="9811701at2"/>
<keyword evidence="6" id="KW-0378">Hydrolase</keyword>
<evidence type="ECO:0000256" key="2">
    <source>
        <dbReference type="ARBA" id="ARBA00022692"/>
    </source>
</evidence>
<sequence length="239" mass="25573">MQQQWLSLGDELLRSPFLLLMLLIGVFELSVWLRQRTGQPLINPTLVTTVVVIAVLMVLDIEWSSFEKASNYITFWLQPVVVCLAVPLYIQWQKIRAQWLPIIISQIIGSVVGIVTGVGLVRLLGGSTDSMVATAAKSVTMPIAIEVTTVLGGVIGIAAATVLIAGVVGQIIGVWVLHRCGLRLPMGMGLSLGGASHALGTVRSMQLGARYVAYATLGLILNGVLTAFLAPVLVPWLIP</sequence>
<accession>A0A1T0CMY3</accession>
<feature type="transmembrane region" description="Helical" evidence="5">
    <location>
        <begin position="45"/>
        <end position="66"/>
    </location>
</feature>
<evidence type="ECO:0000313" key="7">
    <source>
        <dbReference type="Proteomes" id="UP000189800"/>
    </source>
</evidence>
<gene>
    <name evidence="6" type="ORF">B0680_06270</name>
</gene>
<dbReference type="EMBL" id="MUYU01000015">
    <property type="protein sequence ID" value="OOS23684.1"/>
    <property type="molecule type" value="Genomic_DNA"/>
</dbReference>
<evidence type="ECO:0000256" key="1">
    <source>
        <dbReference type="ARBA" id="ARBA00004141"/>
    </source>
</evidence>
<evidence type="ECO:0000256" key="3">
    <source>
        <dbReference type="ARBA" id="ARBA00022989"/>
    </source>
</evidence>
<dbReference type="Pfam" id="PF04172">
    <property type="entry name" value="LrgB"/>
    <property type="match status" value="1"/>
</dbReference>
<dbReference type="AlphaFoldDB" id="A0A1T0CMY3"/>
<feature type="transmembrane region" description="Helical" evidence="5">
    <location>
        <begin position="72"/>
        <end position="90"/>
    </location>
</feature>
<organism evidence="6 7">
    <name type="scientific">Moraxella pluranimalium</name>
    <dbReference type="NCBI Taxonomy" id="470453"/>
    <lineage>
        <taxon>Bacteria</taxon>
        <taxon>Pseudomonadati</taxon>
        <taxon>Pseudomonadota</taxon>
        <taxon>Gammaproteobacteria</taxon>
        <taxon>Moraxellales</taxon>
        <taxon>Moraxellaceae</taxon>
        <taxon>Moraxella</taxon>
    </lineage>
</organism>
<comment type="caution">
    <text evidence="6">The sequence shown here is derived from an EMBL/GenBank/DDBJ whole genome shotgun (WGS) entry which is preliminary data.</text>
</comment>
<feature type="transmembrane region" description="Helical" evidence="5">
    <location>
        <begin position="102"/>
        <end position="124"/>
    </location>
</feature>
<evidence type="ECO:0000256" key="5">
    <source>
        <dbReference type="SAM" id="Phobius"/>
    </source>
</evidence>
<dbReference type="Proteomes" id="UP000189800">
    <property type="component" value="Unassembled WGS sequence"/>
</dbReference>
<keyword evidence="2 5" id="KW-0812">Transmembrane</keyword>
<evidence type="ECO:0000313" key="6">
    <source>
        <dbReference type="EMBL" id="OOS23684.1"/>
    </source>
</evidence>
<evidence type="ECO:0000256" key="4">
    <source>
        <dbReference type="ARBA" id="ARBA00023136"/>
    </source>
</evidence>
<keyword evidence="3 5" id="KW-1133">Transmembrane helix</keyword>
<dbReference type="InterPro" id="IPR007300">
    <property type="entry name" value="CidB/LrgB"/>
</dbReference>
<proteinExistence type="predicted"/>
<dbReference type="STRING" id="470453.B0680_06270"/>
<dbReference type="PANTHER" id="PTHR30249">
    <property type="entry name" value="PUTATIVE SEROTONIN TRANSPORTER"/>
    <property type="match status" value="1"/>
</dbReference>
<comment type="subcellular location">
    <subcellularLocation>
        <location evidence="1">Membrane</location>
        <topology evidence="1">Multi-pass membrane protein</topology>
    </subcellularLocation>
</comment>
<feature type="transmembrane region" description="Helical" evidence="5">
    <location>
        <begin position="12"/>
        <end position="33"/>
    </location>
</feature>
<feature type="transmembrane region" description="Helical" evidence="5">
    <location>
        <begin position="144"/>
        <end position="177"/>
    </location>
</feature>
<reference evidence="6 7" key="1">
    <citation type="submission" date="2017-02" db="EMBL/GenBank/DDBJ databases">
        <title>Draft genome sequence of Moraxella pluranimalium CCUG 54913T type strain.</title>
        <authorList>
            <person name="Salva-Serra F."/>
            <person name="Engstrom-Jakobsson H."/>
            <person name="Thorell K."/>
            <person name="Jaen-Luchoro D."/>
            <person name="Gonzales-Siles L."/>
            <person name="Karlsson R."/>
            <person name="Yazdan S."/>
            <person name="Boulund F."/>
            <person name="Johnning A."/>
            <person name="Engstrand L."/>
            <person name="Kristiansson E."/>
            <person name="Moore E."/>
        </authorList>
    </citation>
    <scope>NUCLEOTIDE SEQUENCE [LARGE SCALE GENOMIC DNA]</scope>
    <source>
        <strain evidence="6 7">CCUG 54913</strain>
    </source>
</reference>
<feature type="transmembrane region" description="Helical" evidence="5">
    <location>
        <begin position="211"/>
        <end position="238"/>
    </location>
</feature>
<dbReference type="PANTHER" id="PTHR30249:SF0">
    <property type="entry name" value="PLASTIDAL GLYCOLATE_GLYCERATE TRANSLOCATOR 1, CHLOROPLASTIC"/>
    <property type="match status" value="1"/>
</dbReference>
<name>A0A1T0CMY3_9GAMM</name>
<keyword evidence="7" id="KW-1185">Reference proteome</keyword>